<gene>
    <name evidence="2" type="ORF">M9Y10_026259</name>
</gene>
<name>A0ABR2H8Z4_9EUKA</name>
<feature type="compositionally biased region" description="Pro residues" evidence="1">
    <location>
        <begin position="1"/>
        <end position="11"/>
    </location>
</feature>
<keyword evidence="3" id="KW-1185">Reference proteome</keyword>
<feature type="compositionally biased region" description="Basic and acidic residues" evidence="1">
    <location>
        <begin position="252"/>
        <end position="264"/>
    </location>
</feature>
<proteinExistence type="predicted"/>
<dbReference type="EMBL" id="JAPFFF010000039">
    <property type="protein sequence ID" value="KAK8842042.1"/>
    <property type="molecule type" value="Genomic_DNA"/>
</dbReference>
<accession>A0ABR2H8Z4</accession>
<protein>
    <recommendedName>
        <fullName evidence="4">Translin-associated factor X-interacting protein 1 N-terminal domain-containing protein</fullName>
    </recommendedName>
</protein>
<sequence>MSSSNLPPPIPNFSKGETPSPTHKLRMPSSEGRRNSFSGSTTKTFQNPQAPSEPISPSQASSPRQRRPQQASLIKQIKNLSDNEGAYKIPNISQNRTKLILEILERNDVREMLYKRCDNCCIFPTEKNMDNKSFDEQKFMRREYPSYFSTDRQFFRFLMHQFSDALQGVEDRFPSYFSIDKLDDYQMEGMINELDLWFTLFDECIGQESQHSKVNSYIMKQIMEVFQQDFLLLVNQLKKERKKYQEMAGSNEGKEDQSEARKLNKQQDKFALENARIKRENASLQEDLKKSHIEKFELKNQLDEAHDQINQLLESINQLRESVAAGQESITEMIREKPSEALDEKLTSVPKDVLETWTQCSQFLTVILNDELTNLDFNSLFLDNLKNNDGTLAKYLSFPKPDVYKFIGQNVHYSKLLSAIKIFKKENDPNTIFDLLSGKIRELFKKFSIFYNNRILQHRKGDKEKQSKLKKQLKELKEVNPDQNWMKYFLNNSELYNIPKKGTPNIQNQILFIFQKSAELMKNGLNKPRNVSEVVRKCYSGDELILFLAQLSKQSDSDICADMFRQFVSNELPYHMYLYYSKIVTLNEKLDLIKRVALLSSQFKDYGFIEIPQQKRRSFESKYCSSPVTFPIFVLAIYQFIIENIALEISNTINQKDLNGFLRDKYNDDDLCDYLLAISEKDDPSILEYASLLFTFKKEQFPKALRDFDPQQSKLLQYMSTFGQEKEKEKKKQPKKSRSKSPSRHIRPSSNLGDIPQLSIQNENVDTIGGTHNEDIPITTKQPLLLEEEEDEKEVNVLIDINLPTDDDEE</sequence>
<feature type="compositionally biased region" description="Low complexity" evidence="1">
    <location>
        <begin position="56"/>
        <end position="71"/>
    </location>
</feature>
<evidence type="ECO:0008006" key="4">
    <source>
        <dbReference type="Google" id="ProtNLM"/>
    </source>
</evidence>
<comment type="caution">
    <text evidence="2">The sequence shown here is derived from an EMBL/GenBank/DDBJ whole genome shotgun (WGS) entry which is preliminary data.</text>
</comment>
<feature type="compositionally biased region" description="Polar residues" evidence="1">
    <location>
        <begin position="35"/>
        <end position="50"/>
    </location>
</feature>
<dbReference type="Proteomes" id="UP001470230">
    <property type="component" value="Unassembled WGS sequence"/>
</dbReference>
<feature type="region of interest" description="Disordered" evidence="1">
    <location>
        <begin position="1"/>
        <end position="71"/>
    </location>
</feature>
<feature type="region of interest" description="Disordered" evidence="1">
    <location>
        <begin position="723"/>
        <end position="781"/>
    </location>
</feature>
<reference evidence="2 3" key="1">
    <citation type="submission" date="2024-04" db="EMBL/GenBank/DDBJ databases">
        <title>Tritrichomonas musculus Genome.</title>
        <authorList>
            <person name="Alves-Ferreira E."/>
            <person name="Grigg M."/>
            <person name="Lorenzi H."/>
            <person name="Galac M."/>
        </authorList>
    </citation>
    <scope>NUCLEOTIDE SEQUENCE [LARGE SCALE GENOMIC DNA]</scope>
    <source>
        <strain evidence="2 3">EAF2021</strain>
    </source>
</reference>
<evidence type="ECO:0000256" key="1">
    <source>
        <dbReference type="SAM" id="MobiDB-lite"/>
    </source>
</evidence>
<feature type="compositionally biased region" description="Basic residues" evidence="1">
    <location>
        <begin position="731"/>
        <end position="747"/>
    </location>
</feature>
<feature type="region of interest" description="Disordered" evidence="1">
    <location>
        <begin position="244"/>
        <end position="264"/>
    </location>
</feature>
<evidence type="ECO:0000313" key="3">
    <source>
        <dbReference type="Proteomes" id="UP001470230"/>
    </source>
</evidence>
<evidence type="ECO:0000313" key="2">
    <source>
        <dbReference type="EMBL" id="KAK8842042.1"/>
    </source>
</evidence>
<organism evidence="2 3">
    <name type="scientific">Tritrichomonas musculus</name>
    <dbReference type="NCBI Taxonomy" id="1915356"/>
    <lineage>
        <taxon>Eukaryota</taxon>
        <taxon>Metamonada</taxon>
        <taxon>Parabasalia</taxon>
        <taxon>Tritrichomonadida</taxon>
        <taxon>Tritrichomonadidae</taxon>
        <taxon>Tritrichomonas</taxon>
    </lineage>
</organism>